<name>A0A2P6S216_ROSCH</name>
<dbReference type="Proteomes" id="UP000238479">
    <property type="component" value="Chromosome 2"/>
</dbReference>
<gene>
    <name evidence="2" type="ORF">RchiOBHm_Chr2g0158261</name>
</gene>
<protein>
    <submittedName>
        <fullName evidence="2">Uncharacterized protein</fullName>
    </submittedName>
</protein>
<dbReference type="EMBL" id="PDCK01000040">
    <property type="protein sequence ID" value="PRQ52696.1"/>
    <property type="molecule type" value="Genomic_DNA"/>
</dbReference>
<reference evidence="2 3" key="1">
    <citation type="journal article" date="2018" name="Nat. Genet.">
        <title>The Rosa genome provides new insights in the design of modern roses.</title>
        <authorList>
            <person name="Bendahmane M."/>
        </authorList>
    </citation>
    <scope>NUCLEOTIDE SEQUENCE [LARGE SCALE GENOMIC DNA]</scope>
    <source>
        <strain evidence="3">cv. Old Blush</strain>
    </source>
</reference>
<dbReference type="AlphaFoldDB" id="A0A2P6S216"/>
<keyword evidence="1" id="KW-0812">Transmembrane</keyword>
<proteinExistence type="predicted"/>
<feature type="transmembrane region" description="Helical" evidence="1">
    <location>
        <begin position="31"/>
        <end position="64"/>
    </location>
</feature>
<organism evidence="2 3">
    <name type="scientific">Rosa chinensis</name>
    <name type="common">China rose</name>
    <dbReference type="NCBI Taxonomy" id="74649"/>
    <lineage>
        <taxon>Eukaryota</taxon>
        <taxon>Viridiplantae</taxon>
        <taxon>Streptophyta</taxon>
        <taxon>Embryophyta</taxon>
        <taxon>Tracheophyta</taxon>
        <taxon>Spermatophyta</taxon>
        <taxon>Magnoliopsida</taxon>
        <taxon>eudicotyledons</taxon>
        <taxon>Gunneridae</taxon>
        <taxon>Pentapetalae</taxon>
        <taxon>rosids</taxon>
        <taxon>fabids</taxon>
        <taxon>Rosales</taxon>
        <taxon>Rosaceae</taxon>
        <taxon>Rosoideae</taxon>
        <taxon>Rosoideae incertae sedis</taxon>
        <taxon>Rosa</taxon>
    </lineage>
</organism>
<evidence type="ECO:0000313" key="2">
    <source>
        <dbReference type="EMBL" id="PRQ52696.1"/>
    </source>
</evidence>
<keyword evidence="1" id="KW-0472">Membrane</keyword>
<keyword evidence="1" id="KW-1133">Transmembrane helix</keyword>
<keyword evidence="3" id="KW-1185">Reference proteome</keyword>
<sequence length="67" mass="7976">MTLLDTFFSSRSNFSYIMGSRILRNRWETVIFFLLQACKWCCCCCCCFVILTVIFHLSFLIFILEVK</sequence>
<evidence type="ECO:0000256" key="1">
    <source>
        <dbReference type="SAM" id="Phobius"/>
    </source>
</evidence>
<accession>A0A2P6S216</accession>
<evidence type="ECO:0000313" key="3">
    <source>
        <dbReference type="Proteomes" id="UP000238479"/>
    </source>
</evidence>
<dbReference type="Gramene" id="PRQ52696">
    <property type="protein sequence ID" value="PRQ52696"/>
    <property type="gene ID" value="RchiOBHm_Chr2g0158261"/>
</dbReference>
<comment type="caution">
    <text evidence="2">The sequence shown here is derived from an EMBL/GenBank/DDBJ whole genome shotgun (WGS) entry which is preliminary data.</text>
</comment>